<gene>
    <name evidence="3" type="ORF">GCM10022224_096550</name>
</gene>
<evidence type="ECO:0008006" key="5">
    <source>
        <dbReference type="Google" id="ProtNLM"/>
    </source>
</evidence>
<dbReference type="Proteomes" id="UP001500902">
    <property type="component" value="Unassembled WGS sequence"/>
</dbReference>
<feature type="compositionally biased region" description="Low complexity" evidence="1">
    <location>
        <begin position="35"/>
        <end position="59"/>
    </location>
</feature>
<evidence type="ECO:0000256" key="2">
    <source>
        <dbReference type="SAM" id="SignalP"/>
    </source>
</evidence>
<accession>A0ABP7EAM9</accession>
<sequence>MRRTLITTTLPAALAILTALTALAGCGGTQAGTGVASVTAASGPPSASASSSDSPTADPQEQGRKFAQCMREQGVPMEDPDPDGSGGLNAIGEGVDKNKVRKALETCGEHAPYADRKQLDPQQIDQLREFAKCMRDNGVDMPDPNADGTFPGGTGSALTRESPELKKALEACRAKSPGVGVAK</sequence>
<evidence type="ECO:0000313" key="4">
    <source>
        <dbReference type="Proteomes" id="UP001500902"/>
    </source>
</evidence>
<reference evidence="4" key="1">
    <citation type="journal article" date="2019" name="Int. J. Syst. Evol. Microbiol.">
        <title>The Global Catalogue of Microorganisms (GCM) 10K type strain sequencing project: providing services to taxonomists for standard genome sequencing and annotation.</title>
        <authorList>
            <consortium name="The Broad Institute Genomics Platform"/>
            <consortium name="The Broad Institute Genome Sequencing Center for Infectious Disease"/>
            <person name="Wu L."/>
            <person name="Ma J."/>
        </authorList>
    </citation>
    <scope>NUCLEOTIDE SEQUENCE [LARGE SCALE GENOMIC DNA]</scope>
    <source>
        <strain evidence="4">JCM 16904</strain>
    </source>
</reference>
<dbReference type="PROSITE" id="PS51257">
    <property type="entry name" value="PROKAR_LIPOPROTEIN"/>
    <property type="match status" value="1"/>
</dbReference>
<feature type="chain" id="PRO_5046103504" description="Secreted protein" evidence="2">
    <location>
        <begin position="25"/>
        <end position="183"/>
    </location>
</feature>
<keyword evidence="4" id="KW-1185">Reference proteome</keyword>
<name>A0ABP7EAM9_9ACTN</name>
<comment type="caution">
    <text evidence="3">The sequence shown here is derived from an EMBL/GenBank/DDBJ whole genome shotgun (WGS) entry which is preliminary data.</text>
</comment>
<dbReference type="EMBL" id="BAAAZP010000230">
    <property type="protein sequence ID" value="GAA3715597.1"/>
    <property type="molecule type" value="Genomic_DNA"/>
</dbReference>
<keyword evidence="2" id="KW-0732">Signal</keyword>
<feature type="signal peptide" evidence="2">
    <location>
        <begin position="1"/>
        <end position="24"/>
    </location>
</feature>
<feature type="region of interest" description="Disordered" evidence="1">
    <location>
        <begin position="136"/>
        <end position="162"/>
    </location>
</feature>
<protein>
    <recommendedName>
        <fullName evidence="5">Secreted protein</fullName>
    </recommendedName>
</protein>
<organism evidence="3 4">
    <name type="scientific">Nonomuraea antimicrobica</name>
    <dbReference type="NCBI Taxonomy" id="561173"/>
    <lineage>
        <taxon>Bacteria</taxon>
        <taxon>Bacillati</taxon>
        <taxon>Actinomycetota</taxon>
        <taxon>Actinomycetes</taxon>
        <taxon>Streptosporangiales</taxon>
        <taxon>Streptosporangiaceae</taxon>
        <taxon>Nonomuraea</taxon>
    </lineage>
</organism>
<dbReference type="RefSeq" id="WP_344895522.1">
    <property type="nucleotide sequence ID" value="NZ_BAAAZP010000230.1"/>
</dbReference>
<evidence type="ECO:0000313" key="3">
    <source>
        <dbReference type="EMBL" id="GAA3715597.1"/>
    </source>
</evidence>
<evidence type="ECO:0000256" key="1">
    <source>
        <dbReference type="SAM" id="MobiDB-lite"/>
    </source>
</evidence>
<feature type="region of interest" description="Disordered" evidence="1">
    <location>
        <begin position="35"/>
        <end position="94"/>
    </location>
</feature>
<proteinExistence type="predicted"/>